<dbReference type="Proteomes" id="UP001597119">
    <property type="component" value="Unassembled WGS sequence"/>
</dbReference>
<evidence type="ECO:0000313" key="3">
    <source>
        <dbReference type="EMBL" id="MFD1588644.1"/>
    </source>
</evidence>
<feature type="transmembrane region" description="Helical" evidence="1">
    <location>
        <begin position="12"/>
        <end position="33"/>
    </location>
</feature>
<keyword evidence="4" id="KW-1185">Reference proteome</keyword>
<evidence type="ECO:0000256" key="1">
    <source>
        <dbReference type="SAM" id="Phobius"/>
    </source>
</evidence>
<dbReference type="InterPro" id="IPR021309">
    <property type="entry name" value="YgaP-like_TM"/>
</dbReference>
<dbReference type="EMBL" id="JBHUDJ010000014">
    <property type="protein sequence ID" value="MFD1588644.1"/>
    <property type="molecule type" value="Genomic_DNA"/>
</dbReference>
<gene>
    <name evidence="3" type="ORF">ACFR9U_16820</name>
</gene>
<organism evidence="3 4">
    <name type="scientific">Halorientalis brevis</name>
    <dbReference type="NCBI Taxonomy" id="1126241"/>
    <lineage>
        <taxon>Archaea</taxon>
        <taxon>Methanobacteriati</taxon>
        <taxon>Methanobacteriota</taxon>
        <taxon>Stenosarchaea group</taxon>
        <taxon>Halobacteria</taxon>
        <taxon>Halobacteriales</taxon>
        <taxon>Haloarculaceae</taxon>
        <taxon>Halorientalis</taxon>
    </lineage>
</organism>
<comment type="caution">
    <text evidence="3">The sequence shown here is derived from an EMBL/GenBank/DDBJ whole genome shotgun (WGS) entry which is preliminary data.</text>
</comment>
<dbReference type="AlphaFoldDB" id="A0ABD6CFL3"/>
<protein>
    <submittedName>
        <fullName evidence="3">DUF2892 domain-containing protein</fullName>
    </submittedName>
</protein>
<evidence type="ECO:0000259" key="2">
    <source>
        <dbReference type="Pfam" id="PF11127"/>
    </source>
</evidence>
<dbReference type="Pfam" id="PF11127">
    <property type="entry name" value="YgaP-like_TM"/>
    <property type="match status" value="1"/>
</dbReference>
<reference evidence="3 4" key="1">
    <citation type="journal article" date="2019" name="Int. J. Syst. Evol. Microbiol.">
        <title>The Global Catalogue of Microorganisms (GCM) 10K type strain sequencing project: providing services to taxonomists for standard genome sequencing and annotation.</title>
        <authorList>
            <consortium name="The Broad Institute Genomics Platform"/>
            <consortium name="The Broad Institute Genome Sequencing Center for Infectious Disease"/>
            <person name="Wu L."/>
            <person name="Ma J."/>
        </authorList>
    </citation>
    <scope>NUCLEOTIDE SEQUENCE [LARGE SCALE GENOMIC DNA]</scope>
    <source>
        <strain evidence="3 4">CGMCC 1.12125</strain>
    </source>
</reference>
<accession>A0ABD6CFL3</accession>
<evidence type="ECO:0000313" key="4">
    <source>
        <dbReference type="Proteomes" id="UP001597119"/>
    </source>
</evidence>
<dbReference type="RefSeq" id="WP_345893370.1">
    <property type="nucleotide sequence ID" value="NZ_JALLGV010000005.1"/>
</dbReference>
<keyword evidence="1" id="KW-1133">Transmembrane helix</keyword>
<keyword evidence="1" id="KW-0472">Membrane</keyword>
<proteinExistence type="predicted"/>
<keyword evidence="1" id="KW-0812">Transmembrane</keyword>
<sequence length="65" mass="7351">MTNGCDKFVRRIAGTVVLIGFLLGWFVNHWFFLIDAFAGANLLQSTFTGFCPPQIACQWWHSNAN</sequence>
<dbReference type="Gene3D" id="6.10.140.1340">
    <property type="match status" value="1"/>
</dbReference>
<feature type="domain" description="Inner membrane protein YgaP-like transmembrane" evidence="2">
    <location>
        <begin position="4"/>
        <end position="52"/>
    </location>
</feature>
<name>A0ABD6CFL3_9EURY</name>